<dbReference type="EMBL" id="MU274915">
    <property type="protein sequence ID" value="KAI0087927.1"/>
    <property type="molecule type" value="Genomic_DNA"/>
</dbReference>
<name>A0ACB8U0S5_9APHY</name>
<sequence>MAFFMATRSCWPSRRKALKVVELKEILSKAQVTLTGKANKADIIAKILASPEALAVAGGSSDPAPAESTAPAATPKPVAPSIETISSTPVARPPVSQKAETTPITTAPTSAPTSPPESKLETEVITTHTNNANALVEEEDLELAKRRARAARFGIPLVEPTKPKLAVRQLQQDKHSAKPAVLPNDDPDALAARAKRFGIKSNEPTKQKSITGSRGSKRAAPAMETVDSEELERRKKRAERFGLNKTDSTVKA</sequence>
<evidence type="ECO:0000313" key="2">
    <source>
        <dbReference type="Proteomes" id="UP001055072"/>
    </source>
</evidence>
<reference evidence="1" key="1">
    <citation type="journal article" date="2021" name="Environ. Microbiol.">
        <title>Gene family expansions and transcriptome signatures uncover fungal adaptations to wood decay.</title>
        <authorList>
            <person name="Hage H."/>
            <person name="Miyauchi S."/>
            <person name="Viragh M."/>
            <person name="Drula E."/>
            <person name="Min B."/>
            <person name="Chaduli D."/>
            <person name="Navarro D."/>
            <person name="Favel A."/>
            <person name="Norest M."/>
            <person name="Lesage-Meessen L."/>
            <person name="Balint B."/>
            <person name="Merenyi Z."/>
            <person name="de Eugenio L."/>
            <person name="Morin E."/>
            <person name="Martinez A.T."/>
            <person name="Baldrian P."/>
            <person name="Stursova M."/>
            <person name="Martinez M.J."/>
            <person name="Novotny C."/>
            <person name="Magnuson J.K."/>
            <person name="Spatafora J.W."/>
            <person name="Maurice S."/>
            <person name="Pangilinan J."/>
            <person name="Andreopoulos W."/>
            <person name="LaButti K."/>
            <person name="Hundley H."/>
            <person name="Na H."/>
            <person name="Kuo A."/>
            <person name="Barry K."/>
            <person name="Lipzen A."/>
            <person name="Henrissat B."/>
            <person name="Riley R."/>
            <person name="Ahrendt S."/>
            <person name="Nagy L.G."/>
            <person name="Grigoriev I.V."/>
            <person name="Martin F."/>
            <person name="Rosso M.N."/>
        </authorList>
    </citation>
    <scope>NUCLEOTIDE SEQUENCE</scope>
    <source>
        <strain evidence="1">CBS 384.51</strain>
    </source>
</reference>
<comment type="caution">
    <text evidence="1">The sequence shown here is derived from an EMBL/GenBank/DDBJ whole genome shotgun (WGS) entry which is preliminary data.</text>
</comment>
<organism evidence="1 2">
    <name type="scientific">Irpex rosettiformis</name>
    <dbReference type="NCBI Taxonomy" id="378272"/>
    <lineage>
        <taxon>Eukaryota</taxon>
        <taxon>Fungi</taxon>
        <taxon>Dikarya</taxon>
        <taxon>Basidiomycota</taxon>
        <taxon>Agaricomycotina</taxon>
        <taxon>Agaricomycetes</taxon>
        <taxon>Polyporales</taxon>
        <taxon>Irpicaceae</taxon>
        <taxon>Irpex</taxon>
    </lineage>
</organism>
<accession>A0ACB8U0S5</accession>
<proteinExistence type="predicted"/>
<keyword evidence="2" id="KW-1185">Reference proteome</keyword>
<dbReference type="Proteomes" id="UP001055072">
    <property type="component" value="Unassembled WGS sequence"/>
</dbReference>
<evidence type="ECO:0000313" key="1">
    <source>
        <dbReference type="EMBL" id="KAI0087927.1"/>
    </source>
</evidence>
<gene>
    <name evidence="1" type="ORF">BDY19DRAFT_199631</name>
</gene>
<protein>
    <submittedName>
        <fullName evidence="1">Uncharacterized protein</fullName>
    </submittedName>
</protein>